<dbReference type="PANTHER" id="PTHR22602:SF0">
    <property type="entry name" value="TRANSFERASE CAF17, MITOCHONDRIAL-RELATED"/>
    <property type="match status" value="1"/>
</dbReference>
<dbReference type="SUPFAM" id="SSF101790">
    <property type="entry name" value="Aminomethyltransferase beta-barrel domain"/>
    <property type="match status" value="1"/>
</dbReference>
<dbReference type="Gene3D" id="2.40.30.160">
    <property type="match status" value="1"/>
</dbReference>
<dbReference type="EMBL" id="CP017715">
    <property type="protein sequence ID" value="AOY88532.1"/>
    <property type="molecule type" value="Genomic_DNA"/>
</dbReference>
<gene>
    <name evidence="2" type="ORF">BKP64_10345</name>
</gene>
<sequence>MTDTDKPVSAASKLAHSPLPDSAWAALTNRTLVRISGPGTDKFLQGQFSQHLEEVVTGYSPRAAAATPKGRAYCLTRMVRDGDDILMDLDSELAESVLNHLRKFLMLFRGTSAKTLTDARVFGLLGSRPAEALAGQPLSGLEKPGDTQKLADGFLICVEPTAEGLLRFEFWQTGGAELRLDGINQVSLADWHAAEIAAGVASLTEATREAFVPQMLNWQHVGGLHFKKGCYTGQEVIARMHFLGQLKKSLFRLRLEHAGHPPAPGASILAGDRSVGTVVNSIQFQDGACELLAVIRHDAAQATLTIEGSTEEPLSQQPLPYPVPEREKTPQTDT</sequence>
<evidence type="ECO:0000313" key="3">
    <source>
        <dbReference type="Proteomes" id="UP000177445"/>
    </source>
</evidence>
<keyword evidence="3" id="KW-1185">Reference proteome</keyword>
<dbReference type="SUPFAM" id="SSF103025">
    <property type="entry name" value="Folate-binding domain"/>
    <property type="match status" value="1"/>
</dbReference>
<feature type="compositionally biased region" description="Basic and acidic residues" evidence="1">
    <location>
        <begin position="324"/>
        <end position="334"/>
    </location>
</feature>
<organism evidence="2 3">
    <name type="scientific">Marinobacter salinus</name>
    <dbReference type="NCBI Taxonomy" id="1874317"/>
    <lineage>
        <taxon>Bacteria</taxon>
        <taxon>Pseudomonadati</taxon>
        <taxon>Pseudomonadota</taxon>
        <taxon>Gammaproteobacteria</taxon>
        <taxon>Pseudomonadales</taxon>
        <taxon>Marinobacteraceae</taxon>
        <taxon>Marinobacter</taxon>
    </lineage>
</organism>
<feature type="region of interest" description="Disordered" evidence="1">
    <location>
        <begin position="306"/>
        <end position="334"/>
    </location>
</feature>
<proteinExistence type="predicted"/>
<dbReference type="InterPro" id="IPR045179">
    <property type="entry name" value="YgfZ/GcvT"/>
</dbReference>
<dbReference type="PANTHER" id="PTHR22602">
    <property type="entry name" value="TRANSFERASE CAF17, MITOCHONDRIAL-RELATED"/>
    <property type="match status" value="1"/>
</dbReference>
<dbReference type="Proteomes" id="UP000177445">
    <property type="component" value="Chromosome"/>
</dbReference>
<feature type="compositionally biased region" description="Polar residues" evidence="1">
    <location>
        <begin position="306"/>
        <end position="318"/>
    </location>
</feature>
<reference evidence="2 3" key="1">
    <citation type="submission" date="2016-10" db="EMBL/GenBank/DDBJ databases">
        <title>Marinobacter salinus sp. nov., a moderately halophilic bacterium isolated from a tidal flat environment.</title>
        <authorList>
            <person name="Park S.-J."/>
        </authorList>
    </citation>
    <scope>NUCLEOTIDE SEQUENCE [LARGE SCALE GENOMIC DNA]</scope>
    <source>
        <strain evidence="2 3">Hb8</strain>
    </source>
</reference>
<dbReference type="NCBIfam" id="TIGR03317">
    <property type="entry name" value="ygfZ_signature"/>
    <property type="match status" value="1"/>
</dbReference>
<dbReference type="Gene3D" id="3.30.70.1400">
    <property type="entry name" value="Aminomethyltransferase beta-barrel domains"/>
    <property type="match status" value="1"/>
</dbReference>
<dbReference type="AlphaFoldDB" id="A0A1D9GLL6"/>
<dbReference type="GO" id="GO:0016226">
    <property type="term" value="P:iron-sulfur cluster assembly"/>
    <property type="evidence" value="ECO:0007669"/>
    <property type="project" value="TreeGrafter"/>
</dbReference>
<dbReference type="RefSeq" id="WP_070969431.1">
    <property type="nucleotide sequence ID" value="NZ_CP017715.1"/>
</dbReference>
<dbReference type="InterPro" id="IPR017703">
    <property type="entry name" value="YgfZ/GCV_T_CS"/>
</dbReference>
<dbReference type="InterPro" id="IPR029043">
    <property type="entry name" value="GcvT/YgfZ_C"/>
</dbReference>
<evidence type="ECO:0000313" key="2">
    <source>
        <dbReference type="EMBL" id="AOY88532.1"/>
    </source>
</evidence>
<name>A0A1D9GLL6_9GAMM</name>
<evidence type="ECO:0000256" key="1">
    <source>
        <dbReference type="SAM" id="MobiDB-lite"/>
    </source>
</evidence>
<accession>A0A1D9GLL6</accession>
<dbReference type="OrthoDB" id="9796287at2"/>
<dbReference type="STRING" id="1874317.BKP64_10345"/>
<dbReference type="KEGG" id="msq:BKP64_10345"/>
<protein>
    <submittedName>
        <fullName evidence="2">Glycine cleavage system protein T</fullName>
    </submittedName>
</protein>